<keyword evidence="7 9" id="KW-0630">Potassium</keyword>
<comment type="subunit">
    <text evidence="9">Homodimer.</text>
</comment>
<dbReference type="PRINTS" id="PR00990">
    <property type="entry name" value="RIBOKINASE"/>
</dbReference>
<accession>A0A5B8LVE9</accession>
<comment type="cofactor">
    <cofactor evidence="9">
        <name>Mg(2+)</name>
        <dbReference type="ChEBI" id="CHEBI:18420"/>
    </cofactor>
    <text evidence="9">Requires a divalent cation, most likely magnesium in vivo, as an electrophilic catalyst to aid phosphoryl group transfer. It is the chelate of the metal and the nucleotide that is the actual substrate.</text>
</comment>
<dbReference type="Pfam" id="PF00294">
    <property type="entry name" value="PfkB"/>
    <property type="match status" value="1"/>
</dbReference>
<gene>
    <name evidence="9" type="primary">rbsK</name>
    <name evidence="11" type="ORF">FPZ08_17230</name>
</gene>
<dbReference type="Gene3D" id="3.40.1190.20">
    <property type="match status" value="1"/>
</dbReference>
<evidence type="ECO:0000256" key="6">
    <source>
        <dbReference type="ARBA" id="ARBA00022842"/>
    </source>
</evidence>
<comment type="activity regulation">
    <text evidence="9">Activated by a monovalent cation that binds near, but not in, the active site. The most likely occupant of the site in vivo is potassium. Ion binding induces a conformational change that may alter substrate affinity.</text>
</comment>
<evidence type="ECO:0000256" key="5">
    <source>
        <dbReference type="ARBA" id="ARBA00022840"/>
    </source>
</evidence>
<keyword evidence="12" id="KW-1185">Reference proteome</keyword>
<feature type="binding site" evidence="9">
    <location>
        <position position="137"/>
    </location>
    <ligand>
        <name>substrate</name>
    </ligand>
</feature>
<protein>
    <recommendedName>
        <fullName evidence="9">Ribokinase</fullName>
        <shortName evidence="9">RK</shortName>
        <ecNumber evidence="9">2.7.1.15</ecNumber>
    </recommendedName>
</protein>
<dbReference type="InterPro" id="IPR011877">
    <property type="entry name" value="Ribokinase"/>
</dbReference>
<keyword evidence="2 9" id="KW-0479">Metal-binding</keyword>
<comment type="similarity">
    <text evidence="9">Belongs to the carbohydrate kinase PfkB family. Ribokinase subfamily.</text>
</comment>
<keyword evidence="5 9" id="KW-0067">ATP-binding</keyword>
<dbReference type="RefSeq" id="WP_146291262.1">
    <property type="nucleotide sequence ID" value="NZ_CP042304.1"/>
</dbReference>
<feature type="binding site" evidence="9">
    <location>
        <begin position="245"/>
        <end position="246"/>
    </location>
    <ligand>
        <name>ATP</name>
        <dbReference type="ChEBI" id="CHEBI:30616"/>
    </ligand>
</feature>
<comment type="catalytic activity">
    <reaction evidence="9">
        <text>D-ribose + ATP = D-ribose 5-phosphate + ADP + H(+)</text>
        <dbReference type="Rhea" id="RHEA:13697"/>
        <dbReference type="ChEBI" id="CHEBI:15378"/>
        <dbReference type="ChEBI" id="CHEBI:30616"/>
        <dbReference type="ChEBI" id="CHEBI:47013"/>
        <dbReference type="ChEBI" id="CHEBI:78346"/>
        <dbReference type="ChEBI" id="CHEBI:456216"/>
        <dbReference type="EC" id="2.7.1.15"/>
    </reaction>
</comment>
<dbReference type="AlphaFoldDB" id="A0A5B8LVE9"/>
<feature type="binding site" evidence="9">
    <location>
        <position position="242"/>
    </location>
    <ligand>
        <name>K(+)</name>
        <dbReference type="ChEBI" id="CHEBI:29103"/>
    </ligand>
</feature>
<feature type="binding site" evidence="9">
    <location>
        <position position="246"/>
    </location>
    <ligand>
        <name>substrate</name>
    </ligand>
</feature>
<feature type="binding site" evidence="9">
    <location>
        <position position="281"/>
    </location>
    <ligand>
        <name>K(+)</name>
        <dbReference type="ChEBI" id="CHEBI:29103"/>
    </ligand>
</feature>
<dbReference type="GO" id="GO:0005737">
    <property type="term" value="C:cytoplasm"/>
    <property type="evidence" value="ECO:0007669"/>
    <property type="project" value="UniProtKB-SubCell"/>
</dbReference>
<organism evidence="11 12">
    <name type="scientific">Devosia ginsengisoli</name>
    <dbReference type="NCBI Taxonomy" id="400770"/>
    <lineage>
        <taxon>Bacteria</taxon>
        <taxon>Pseudomonadati</taxon>
        <taxon>Pseudomonadota</taxon>
        <taxon>Alphaproteobacteria</taxon>
        <taxon>Hyphomicrobiales</taxon>
        <taxon>Devosiaceae</taxon>
        <taxon>Devosia</taxon>
    </lineage>
</organism>
<dbReference type="PANTHER" id="PTHR10584:SF166">
    <property type="entry name" value="RIBOKINASE"/>
    <property type="match status" value="1"/>
</dbReference>
<dbReference type="GO" id="GO:0004747">
    <property type="term" value="F:ribokinase activity"/>
    <property type="evidence" value="ECO:0007669"/>
    <property type="project" value="UniProtKB-UniRule"/>
</dbReference>
<feature type="binding site" evidence="9">
    <location>
        <begin position="9"/>
        <end position="11"/>
    </location>
    <ligand>
        <name>substrate</name>
    </ligand>
</feature>
<keyword evidence="1 9" id="KW-0808">Transferase</keyword>
<dbReference type="EC" id="2.7.1.15" evidence="9"/>
<dbReference type="GO" id="GO:0005524">
    <property type="term" value="F:ATP binding"/>
    <property type="evidence" value="ECO:0007669"/>
    <property type="project" value="UniProtKB-UniRule"/>
</dbReference>
<reference evidence="11 12" key="1">
    <citation type="submission" date="2019-07" db="EMBL/GenBank/DDBJ databases">
        <title>Full genome sequence of Devosia sp. Gsoil 520.</title>
        <authorList>
            <person name="Im W.-T."/>
        </authorList>
    </citation>
    <scope>NUCLEOTIDE SEQUENCE [LARGE SCALE GENOMIC DNA]</scope>
    <source>
        <strain evidence="11 12">Gsoil 520</strain>
    </source>
</reference>
<comment type="function">
    <text evidence="9">Catalyzes the phosphorylation of ribose at O-5 in a reaction requiring ATP and magnesium. The resulting D-ribose-5-phosphate can then be used either for sythesis of nucleotides, histidine, and tryptophan, or as a component of the pentose phosphate pathway.</text>
</comment>
<dbReference type="CDD" id="cd01174">
    <property type="entry name" value="ribokinase"/>
    <property type="match status" value="1"/>
</dbReference>
<evidence type="ECO:0000256" key="4">
    <source>
        <dbReference type="ARBA" id="ARBA00022777"/>
    </source>
</evidence>
<feature type="binding site" evidence="9">
    <location>
        <begin position="214"/>
        <end position="219"/>
    </location>
    <ligand>
        <name>ATP</name>
        <dbReference type="ChEBI" id="CHEBI:30616"/>
    </ligand>
</feature>
<feature type="binding site" evidence="9">
    <location>
        <position position="276"/>
    </location>
    <ligand>
        <name>K(+)</name>
        <dbReference type="ChEBI" id="CHEBI:29103"/>
    </ligand>
</feature>
<comment type="pathway">
    <text evidence="9">Carbohydrate metabolism; D-ribose degradation; D-ribose 5-phosphate from beta-D-ribopyranose: step 2/2.</text>
</comment>
<feature type="active site" description="Proton acceptor" evidence="9">
    <location>
        <position position="246"/>
    </location>
</feature>
<dbReference type="InterPro" id="IPR029056">
    <property type="entry name" value="Ribokinase-like"/>
</dbReference>
<evidence type="ECO:0000313" key="11">
    <source>
        <dbReference type="EMBL" id="QDZ12338.1"/>
    </source>
</evidence>
<dbReference type="InterPro" id="IPR011611">
    <property type="entry name" value="PfkB_dom"/>
</dbReference>
<dbReference type="HAMAP" id="MF_01987">
    <property type="entry name" value="Ribokinase"/>
    <property type="match status" value="1"/>
</dbReference>
<proteinExistence type="inferred from homology"/>
<evidence type="ECO:0000256" key="7">
    <source>
        <dbReference type="ARBA" id="ARBA00022958"/>
    </source>
</evidence>
<dbReference type="GO" id="GO:0019303">
    <property type="term" value="P:D-ribose catabolic process"/>
    <property type="evidence" value="ECO:0007669"/>
    <property type="project" value="UniProtKB-UniRule"/>
</dbReference>
<dbReference type="InterPro" id="IPR002139">
    <property type="entry name" value="Ribo/fructo_kinase"/>
</dbReference>
<dbReference type="UniPathway" id="UPA00916">
    <property type="reaction ID" value="UER00889"/>
</dbReference>
<evidence type="ECO:0000256" key="2">
    <source>
        <dbReference type="ARBA" id="ARBA00022723"/>
    </source>
</evidence>
<evidence type="ECO:0000313" key="12">
    <source>
        <dbReference type="Proteomes" id="UP000315364"/>
    </source>
</evidence>
<dbReference type="GO" id="GO:0046872">
    <property type="term" value="F:metal ion binding"/>
    <property type="evidence" value="ECO:0007669"/>
    <property type="project" value="UniProtKB-KW"/>
</dbReference>
<feature type="binding site" evidence="9">
    <location>
        <begin position="37"/>
        <end position="41"/>
    </location>
    <ligand>
        <name>substrate</name>
    </ligand>
</feature>
<evidence type="ECO:0000256" key="9">
    <source>
        <dbReference type="HAMAP-Rule" id="MF_01987"/>
    </source>
</evidence>
<evidence type="ECO:0000256" key="1">
    <source>
        <dbReference type="ARBA" id="ARBA00022679"/>
    </source>
</evidence>
<comment type="subcellular location">
    <subcellularLocation>
        <location evidence="9">Cytoplasm</location>
    </subcellularLocation>
</comment>
<feature type="binding site" evidence="9">
    <location>
        <position position="240"/>
    </location>
    <ligand>
        <name>K(+)</name>
        <dbReference type="ChEBI" id="CHEBI:29103"/>
    </ligand>
</feature>
<dbReference type="OrthoDB" id="9775849at2"/>
<dbReference type="Proteomes" id="UP000315364">
    <property type="component" value="Chromosome"/>
</dbReference>
<dbReference type="KEGG" id="dea:FPZ08_17230"/>
<evidence type="ECO:0000256" key="3">
    <source>
        <dbReference type="ARBA" id="ARBA00022741"/>
    </source>
</evidence>
<dbReference type="PANTHER" id="PTHR10584">
    <property type="entry name" value="SUGAR KINASE"/>
    <property type="match status" value="1"/>
</dbReference>
<sequence>MITVFGSTNLDQIGTVSRLPQPGETVAGGTFSMAAGGKGANQALAARRAGAQVRHISGVGNDTFADLALDLLKADGVDLSAMKVVDGATGIAMIFVDSHGENVIAILPGANGAMTAEDADAALGDLPTGSIVMLQQEIPQAATERALDIAIANGLGTILNIAPFLDTTAALAPKASIVIANETEFELLSGRGVAELDAAMAEWAAAHDQAVIVTLGGDGAKAAFDSKLVHVPALPVKPVDTVGAGDTFCGYLAAGLDAGLDLEAAMRRAAVAASLACLKPGAQPAIPTKDEVAAHLG</sequence>
<keyword evidence="4 9" id="KW-0418">Kinase</keyword>
<comment type="caution">
    <text evidence="9">Lacks conserved residue(s) required for the propagation of feature annotation.</text>
</comment>
<dbReference type="EMBL" id="CP042304">
    <property type="protein sequence ID" value="QDZ12338.1"/>
    <property type="molecule type" value="Genomic_DNA"/>
</dbReference>
<keyword evidence="3 9" id="KW-0547">Nucleotide-binding</keyword>
<feature type="domain" description="Carbohydrate kinase PfkB" evidence="10">
    <location>
        <begin position="2"/>
        <end position="288"/>
    </location>
</feature>
<feature type="binding site" evidence="9">
    <location>
        <position position="181"/>
    </location>
    <ligand>
        <name>ATP</name>
        <dbReference type="ChEBI" id="CHEBI:30616"/>
    </ligand>
</feature>
<keyword evidence="6 9" id="KW-0460">Magnesium</keyword>
<keyword evidence="8 9" id="KW-0119">Carbohydrate metabolism</keyword>
<dbReference type="SUPFAM" id="SSF53613">
    <property type="entry name" value="Ribokinase-like"/>
    <property type="match status" value="1"/>
</dbReference>
<evidence type="ECO:0000259" key="10">
    <source>
        <dbReference type="Pfam" id="PF00294"/>
    </source>
</evidence>
<evidence type="ECO:0000256" key="8">
    <source>
        <dbReference type="ARBA" id="ARBA00023277"/>
    </source>
</evidence>
<feature type="binding site" evidence="9">
    <location>
        <position position="279"/>
    </location>
    <ligand>
        <name>K(+)</name>
        <dbReference type="ChEBI" id="CHEBI:29103"/>
    </ligand>
</feature>
<name>A0A5B8LVE9_9HYPH</name>
<keyword evidence="9" id="KW-0963">Cytoplasm</keyword>